<dbReference type="CDD" id="cd03757">
    <property type="entry name" value="proteasome_beta_type_1"/>
    <property type="match status" value="1"/>
</dbReference>
<evidence type="ECO:0000256" key="4">
    <source>
        <dbReference type="ARBA" id="ARBA00024953"/>
    </source>
</evidence>
<organism evidence="7 8">
    <name type="scientific">Homarus americanus</name>
    <name type="common">American lobster</name>
    <dbReference type="NCBI Taxonomy" id="6706"/>
    <lineage>
        <taxon>Eukaryota</taxon>
        <taxon>Metazoa</taxon>
        <taxon>Ecdysozoa</taxon>
        <taxon>Arthropoda</taxon>
        <taxon>Crustacea</taxon>
        <taxon>Multicrustacea</taxon>
        <taxon>Malacostraca</taxon>
        <taxon>Eumalacostraca</taxon>
        <taxon>Eucarida</taxon>
        <taxon>Decapoda</taxon>
        <taxon>Pleocyemata</taxon>
        <taxon>Astacidea</taxon>
        <taxon>Nephropoidea</taxon>
        <taxon>Nephropidae</taxon>
        <taxon>Homarus</taxon>
    </lineage>
</organism>
<sequence length="231" mass="25826">MSLEVMSSPDYMRDPRKHHFYPYADNGGTSVAIAGDDFVMIASDTRLSRGFNIFSRDQGKVFGLTPTTMMASSGCWADVLTLNKVLQARLTMYSHEHHDQMSTTAVAQLLSTMLYWRRFFPYYVSNILAGIDEEGKGVVYHYDPVGHMEKLTFSATGASVSQIQPLLDNQIGGLNMLDVQPPKMTKELARQLIHDAFVSAAERDINTGDGILIHTITKDGKTEETVKLRRD</sequence>
<evidence type="ECO:0000256" key="1">
    <source>
        <dbReference type="ARBA" id="ARBA00022490"/>
    </source>
</evidence>
<comment type="similarity">
    <text evidence="6">Belongs to the peptidase T1B family.</text>
</comment>
<comment type="function">
    <text evidence="4">Non-catalytic component of the proteasome, a multicatalytic proteinase complex which is characterized by its ability to cleave peptides with Arg, Phe, Tyr, Leu, and Glu adjacent to the leaving group at neutral or slightly basic pH. The proteasome has an ATP-dependent proteolytic activity.</text>
</comment>
<proteinExistence type="inferred from homology"/>
<dbReference type="GO" id="GO:0005839">
    <property type="term" value="C:proteasome core complex"/>
    <property type="evidence" value="ECO:0007669"/>
    <property type="project" value="InterPro"/>
</dbReference>
<keyword evidence="8" id="KW-1185">Reference proteome</keyword>
<dbReference type="PROSITE" id="PS00854">
    <property type="entry name" value="PROTEASOME_BETA_1"/>
    <property type="match status" value="1"/>
</dbReference>
<comment type="subcellular location">
    <subcellularLocation>
        <location evidence="6">Cytoplasm</location>
    </subcellularLocation>
    <subcellularLocation>
        <location evidence="6">Nucleus</location>
    </subcellularLocation>
</comment>
<comment type="function">
    <text evidence="6">Component of the proteasome, a multicatalytic proteinase complex which is characterized by its ability to cleave peptides with Arg, Phe, Tyr, Leu, and Glu adjacent to the leaving group at neutral or slightly basic pH. The proteasome has an ATP-dependent proteolytic activity.</text>
</comment>
<dbReference type="Pfam" id="PF00227">
    <property type="entry name" value="Proteasome"/>
    <property type="match status" value="1"/>
</dbReference>
<comment type="caution">
    <text evidence="7">The sequence shown here is derived from an EMBL/GenBank/DDBJ whole genome shotgun (WGS) entry which is preliminary data.</text>
</comment>
<dbReference type="EMBL" id="JAHLQT010038254">
    <property type="protein sequence ID" value="KAG7157016.1"/>
    <property type="molecule type" value="Genomic_DNA"/>
</dbReference>
<dbReference type="GO" id="GO:0051603">
    <property type="term" value="P:proteolysis involved in protein catabolic process"/>
    <property type="evidence" value="ECO:0007669"/>
    <property type="project" value="InterPro"/>
</dbReference>
<dbReference type="PANTHER" id="PTHR32194">
    <property type="entry name" value="METALLOPROTEASE TLDD"/>
    <property type="match status" value="1"/>
</dbReference>
<evidence type="ECO:0000313" key="7">
    <source>
        <dbReference type="EMBL" id="KAG7157016.1"/>
    </source>
</evidence>
<evidence type="ECO:0000256" key="5">
    <source>
        <dbReference type="ARBA" id="ARBA00026071"/>
    </source>
</evidence>
<keyword evidence="1 6" id="KW-0963">Cytoplasm</keyword>
<evidence type="ECO:0000256" key="3">
    <source>
        <dbReference type="ARBA" id="ARBA00023242"/>
    </source>
</evidence>
<dbReference type="InterPro" id="IPR023333">
    <property type="entry name" value="Proteasome_suB-type"/>
</dbReference>
<keyword evidence="2 6" id="KW-0647">Proteasome</keyword>
<protein>
    <recommendedName>
        <fullName evidence="6">Proteasome subunit beta</fullName>
    </recommendedName>
</protein>
<dbReference type="GO" id="GO:0005737">
    <property type="term" value="C:cytoplasm"/>
    <property type="evidence" value="ECO:0007669"/>
    <property type="project" value="UniProtKB-SubCell"/>
</dbReference>
<gene>
    <name evidence="7" type="primary">Psmb1-L</name>
    <name evidence="7" type="ORF">Hamer_G020300</name>
</gene>
<dbReference type="InterPro" id="IPR016050">
    <property type="entry name" value="Proteasome_bsu_CS"/>
</dbReference>
<dbReference type="Proteomes" id="UP000747542">
    <property type="component" value="Unassembled WGS sequence"/>
</dbReference>
<dbReference type="PROSITE" id="PS51476">
    <property type="entry name" value="PROTEASOME_BETA_2"/>
    <property type="match status" value="1"/>
</dbReference>
<dbReference type="AlphaFoldDB" id="A0A8J5JIX5"/>
<comment type="subunit">
    <text evidence="5">The 26S proteasome consists of a 20S proteasome core and two 19S regulatory subunits. The 20S proteasome core is composed of 28 subunits that are arranged in four stacked rings, resulting in a barrel-shaped structure. The two end rings are each formed by seven alpha subunits, and the two central rings are each formed by seven beta subunits. The catalytic chamber with the active sites is on the inside of the barrel.</text>
</comment>
<dbReference type="OrthoDB" id="268479at2759"/>
<reference evidence="7" key="1">
    <citation type="journal article" date="2021" name="Sci. Adv.">
        <title>The American lobster genome reveals insights on longevity, neural, and immune adaptations.</title>
        <authorList>
            <person name="Polinski J.M."/>
            <person name="Zimin A.V."/>
            <person name="Clark K.F."/>
            <person name="Kohn A.B."/>
            <person name="Sadowski N."/>
            <person name="Timp W."/>
            <person name="Ptitsyn A."/>
            <person name="Khanna P."/>
            <person name="Romanova D.Y."/>
            <person name="Williams P."/>
            <person name="Greenwood S.J."/>
            <person name="Moroz L.L."/>
            <person name="Walt D.R."/>
            <person name="Bodnar A.G."/>
        </authorList>
    </citation>
    <scope>NUCLEOTIDE SEQUENCE</scope>
    <source>
        <strain evidence="7">GMGI-L3</strain>
    </source>
</reference>
<evidence type="ECO:0000313" key="8">
    <source>
        <dbReference type="Proteomes" id="UP000747542"/>
    </source>
</evidence>
<dbReference type="FunFam" id="3.60.20.10:FF:000027">
    <property type="entry name" value="Proteasome subunit beta type-6"/>
    <property type="match status" value="1"/>
</dbReference>
<keyword evidence="3 6" id="KW-0539">Nucleus</keyword>
<dbReference type="InterPro" id="IPR001353">
    <property type="entry name" value="Proteasome_sua/b"/>
</dbReference>
<evidence type="ECO:0000256" key="2">
    <source>
        <dbReference type="ARBA" id="ARBA00022942"/>
    </source>
</evidence>
<accession>A0A8J5JIX5</accession>
<evidence type="ECO:0000256" key="6">
    <source>
        <dbReference type="RuleBase" id="RU004203"/>
    </source>
</evidence>
<name>A0A8J5JIX5_HOMAM</name>
<dbReference type="PANTHER" id="PTHR32194:SF2">
    <property type="entry name" value="PROTEASOME SUBUNIT BETA TYPE-1"/>
    <property type="match status" value="1"/>
</dbReference>
<dbReference type="GO" id="GO:0005634">
    <property type="term" value="C:nucleus"/>
    <property type="evidence" value="ECO:0007669"/>
    <property type="project" value="UniProtKB-SubCell"/>
</dbReference>
<comment type="subunit">
    <text evidence="6">Component of the proteasome complex.</text>
</comment>